<dbReference type="OrthoDB" id="447346at2759"/>
<gene>
    <name evidence="1" type="ORF">DRE_02340</name>
</gene>
<evidence type="ECO:0008006" key="3">
    <source>
        <dbReference type="Google" id="ProtNLM"/>
    </source>
</evidence>
<proteinExistence type="predicted"/>
<dbReference type="SUPFAM" id="SSF54593">
    <property type="entry name" value="Glyoxalase/Bleomycin resistance protein/Dihydroxybiphenyl dioxygenase"/>
    <property type="match status" value="1"/>
</dbReference>
<dbReference type="Gene3D" id="3.10.180.10">
    <property type="entry name" value="2,3-Dihydroxybiphenyl 1,2-Dioxygenase, domain 1"/>
    <property type="match status" value="1"/>
</dbReference>
<reference evidence="1 2" key="1">
    <citation type="submission" date="2013-05" db="EMBL/GenBank/DDBJ databases">
        <title>Drechslerella stenobrocha genome reveals carnivorous origination and mechanical trapping mechanism of predatory fungi.</title>
        <authorList>
            <person name="Liu X."/>
            <person name="Zhang W."/>
            <person name="Liu K."/>
        </authorList>
    </citation>
    <scope>NUCLEOTIDE SEQUENCE [LARGE SCALE GENOMIC DNA]</scope>
    <source>
        <strain evidence="1 2">248</strain>
    </source>
</reference>
<dbReference type="AlphaFoldDB" id="W7HVM2"/>
<protein>
    <recommendedName>
        <fullName evidence="3">VOC domain-containing protein</fullName>
    </recommendedName>
</protein>
<evidence type="ECO:0000313" key="1">
    <source>
        <dbReference type="EMBL" id="EWC48236.1"/>
    </source>
</evidence>
<dbReference type="InterPro" id="IPR029068">
    <property type="entry name" value="Glyas_Bleomycin-R_OHBP_Dase"/>
</dbReference>
<accession>W7HVM2</accession>
<evidence type="ECO:0000313" key="2">
    <source>
        <dbReference type="Proteomes" id="UP000024837"/>
    </source>
</evidence>
<name>W7HVM2_9PEZI</name>
<dbReference type="Proteomes" id="UP000024837">
    <property type="component" value="Unassembled WGS sequence"/>
</dbReference>
<organism evidence="1 2">
    <name type="scientific">Drechslerella stenobrocha 248</name>
    <dbReference type="NCBI Taxonomy" id="1043628"/>
    <lineage>
        <taxon>Eukaryota</taxon>
        <taxon>Fungi</taxon>
        <taxon>Dikarya</taxon>
        <taxon>Ascomycota</taxon>
        <taxon>Pezizomycotina</taxon>
        <taxon>Orbiliomycetes</taxon>
        <taxon>Orbiliales</taxon>
        <taxon>Orbiliaceae</taxon>
        <taxon>Drechslerella</taxon>
    </lineage>
</organism>
<dbReference type="EMBL" id="KI966401">
    <property type="protein sequence ID" value="EWC48236.1"/>
    <property type="molecule type" value="Genomic_DNA"/>
</dbReference>
<dbReference type="HOGENOM" id="CLU_127592_3_2_1"/>
<keyword evidence="2" id="KW-1185">Reference proteome</keyword>
<sequence>MQIYIEIQASDCPRAIAFYTSIFPLWRFSTTPEPGLPIVYHRGYFSSPSAPGEPDPAFPAAINILQRPAPAPPTESGTNAFVCSFPVPDEAALDELEGKVVAGGGQVALPKFPVPGRGWHGYFVDTEGNTFGVFTTEYRNEANP</sequence>